<evidence type="ECO:0000256" key="3">
    <source>
        <dbReference type="ARBA" id="ARBA00022840"/>
    </source>
</evidence>
<dbReference type="Gene3D" id="1.10.510.10">
    <property type="entry name" value="Transferase(Phosphotransferase) domain 1"/>
    <property type="match status" value="1"/>
</dbReference>
<feature type="region of interest" description="Disordered" evidence="5">
    <location>
        <begin position="601"/>
        <end position="630"/>
    </location>
</feature>
<feature type="domain" description="FHA" evidence="6">
    <location>
        <begin position="39"/>
        <end position="94"/>
    </location>
</feature>
<gene>
    <name evidence="8" type="ORF">BDY21DRAFT_304404</name>
</gene>
<evidence type="ECO:0000256" key="1">
    <source>
        <dbReference type="ARBA" id="ARBA00005575"/>
    </source>
</evidence>
<protein>
    <submittedName>
        <fullName evidence="8">Kinase-like domain-containing protein</fullName>
    </submittedName>
</protein>
<proteinExistence type="inferred from homology"/>
<comment type="similarity">
    <text evidence="1">Belongs to the protein kinase superfamily. CAMK Ser/Thr protein kinase family. CHEK2 subfamily.</text>
</comment>
<evidence type="ECO:0000256" key="5">
    <source>
        <dbReference type="SAM" id="MobiDB-lite"/>
    </source>
</evidence>
<dbReference type="InterPro" id="IPR008984">
    <property type="entry name" value="SMAD_FHA_dom_sf"/>
</dbReference>
<keyword evidence="2 4" id="KW-0547">Nucleotide-binding</keyword>
<accession>A0A6A6NZU0</accession>
<evidence type="ECO:0000259" key="6">
    <source>
        <dbReference type="PROSITE" id="PS50006"/>
    </source>
</evidence>
<evidence type="ECO:0000313" key="8">
    <source>
        <dbReference type="EMBL" id="KAF2457250.1"/>
    </source>
</evidence>
<dbReference type="AlphaFoldDB" id="A0A6A6NZU0"/>
<dbReference type="PROSITE" id="PS50006">
    <property type="entry name" value="FHA_DOMAIN"/>
    <property type="match status" value="1"/>
</dbReference>
<dbReference type="InterPro" id="IPR000719">
    <property type="entry name" value="Prot_kinase_dom"/>
</dbReference>
<feature type="binding site" evidence="4">
    <location>
        <position position="192"/>
    </location>
    <ligand>
        <name>ATP</name>
        <dbReference type="ChEBI" id="CHEBI:30616"/>
    </ligand>
</feature>
<dbReference type="PROSITE" id="PS50011">
    <property type="entry name" value="PROTEIN_KINASE_DOM"/>
    <property type="match status" value="1"/>
</dbReference>
<name>A0A6A6NZU0_9PEZI</name>
<dbReference type="SUPFAM" id="SSF49879">
    <property type="entry name" value="SMAD/FHA domain"/>
    <property type="match status" value="1"/>
</dbReference>
<dbReference type="PROSITE" id="PS00108">
    <property type="entry name" value="PROTEIN_KINASE_ST"/>
    <property type="match status" value="1"/>
</dbReference>
<dbReference type="InterPro" id="IPR000253">
    <property type="entry name" value="FHA_dom"/>
</dbReference>
<dbReference type="PANTHER" id="PTHR24347">
    <property type="entry name" value="SERINE/THREONINE-PROTEIN KINASE"/>
    <property type="match status" value="1"/>
</dbReference>
<dbReference type="Proteomes" id="UP000799766">
    <property type="component" value="Unassembled WGS sequence"/>
</dbReference>
<sequence>MPQELASKLHVATLEAWDGSNASALKHIFDIPVYGNDIFYFGRNPARCRHCYGEPTISNRHLKIYCILFEENFASGISPLVYVEDLSLNGTQLTATAGVDNPNIEYGMHMKRSDAHLLNENDRIRVSESLVLVFRNVPNLRVQLQPLDTIRKAESQAFSDRFTLSTRRLGVGGHGSVLLAFDREHRRQLACKVIEVNDASVQDEGESTAFTKKVGRRLEHIKNCFREVEILRDIDHPNIIAVQKAFWSNNSIYIFQELVTGGDLFSYIEYKGGKLSDVETAVIVRQILIAVDYLHDLHIVHRDLKPDNVLMTSFTDGARVVLTDFGHARYLPTSQVTKSPSNPRMFSVVGTIEYAAPEIYKANSRVVPETGYSKAVDMWSIGSITAAMLSGDVIFIDREHPDFEDNALNVILPLAAACDLGVLDTSPKWAAVGHRPKDFIRNLLVLEESGRMTTKEALAHPWFTNELHAADFDAVYKRAIQNWKPPKRPAEPIEKLNVGSLQDSPSAERAIQNSNHSPFFRLDASPPTGSSPLCGSGSITRNDHHGSVLSSISEEAENDAGFLPDSFQAMDLGSGNNRLLSFDQNTMDLDAIDDNSYNLKQTPGKANDPTIPSSRSNPFLGEEMSESKVKNPREIVHSKMTNVPIQNKRPKIKKVYGNQRSVWNFSERDMEDDVGIYNNDHAGENLGRKRIRFT</sequence>
<dbReference type="Gene3D" id="3.30.200.20">
    <property type="entry name" value="Phosphorylase Kinase, domain 1"/>
    <property type="match status" value="1"/>
</dbReference>
<dbReference type="SUPFAM" id="SSF56112">
    <property type="entry name" value="Protein kinase-like (PK-like)"/>
    <property type="match status" value="1"/>
</dbReference>
<dbReference type="OrthoDB" id="74764at2759"/>
<evidence type="ECO:0000256" key="4">
    <source>
        <dbReference type="PROSITE-ProRule" id="PRU10141"/>
    </source>
</evidence>
<evidence type="ECO:0000259" key="7">
    <source>
        <dbReference type="PROSITE" id="PS50011"/>
    </source>
</evidence>
<keyword evidence="8" id="KW-0808">Transferase</keyword>
<organism evidence="8 9">
    <name type="scientific">Lineolata rhizophorae</name>
    <dbReference type="NCBI Taxonomy" id="578093"/>
    <lineage>
        <taxon>Eukaryota</taxon>
        <taxon>Fungi</taxon>
        <taxon>Dikarya</taxon>
        <taxon>Ascomycota</taxon>
        <taxon>Pezizomycotina</taxon>
        <taxon>Dothideomycetes</taxon>
        <taxon>Dothideomycetes incertae sedis</taxon>
        <taxon>Lineolatales</taxon>
        <taxon>Lineolataceae</taxon>
        <taxon>Lineolata</taxon>
    </lineage>
</organism>
<dbReference type="PROSITE" id="PS00107">
    <property type="entry name" value="PROTEIN_KINASE_ATP"/>
    <property type="match status" value="1"/>
</dbReference>
<dbReference type="EMBL" id="MU001681">
    <property type="protein sequence ID" value="KAF2457250.1"/>
    <property type="molecule type" value="Genomic_DNA"/>
</dbReference>
<evidence type="ECO:0000256" key="2">
    <source>
        <dbReference type="ARBA" id="ARBA00022741"/>
    </source>
</evidence>
<evidence type="ECO:0000313" key="9">
    <source>
        <dbReference type="Proteomes" id="UP000799766"/>
    </source>
</evidence>
<feature type="domain" description="Protein kinase" evidence="7">
    <location>
        <begin position="163"/>
        <end position="463"/>
    </location>
</feature>
<dbReference type="GO" id="GO:0004672">
    <property type="term" value="F:protein kinase activity"/>
    <property type="evidence" value="ECO:0007669"/>
    <property type="project" value="InterPro"/>
</dbReference>
<dbReference type="InterPro" id="IPR011009">
    <property type="entry name" value="Kinase-like_dom_sf"/>
</dbReference>
<keyword evidence="9" id="KW-1185">Reference proteome</keyword>
<keyword evidence="8" id="KW-0418">Kinase</keyword>
<dbReference type="InterPro" id="IPR008271">
    <property type="entry name" value="Ser/Thr_kinase_AS"/>
</dbReference>
<dbReference type="Pfam" id="PF00069">
    <property type="entry name" value="Pkinase"/>
    <property type="match status" value="1"/>
</dbReference>
<keyword evidence="3 4" id="KW-0067">ATP-binding</keyword>
<dbReference type="GO" id="GO:0005524">
    <property type="term" value="F:ATP binding"/>
    <property type="evidence" value="ECO:0007669"/>
    <property type="project" value="UniProtKB-UniRule"/>
</dbReference>
<dbReference type="Gene3D" id="2.60.200.20">
    <property type="match status" value="1"/>
</dbReference>
<dbReference type="InterPro" id="IPR017441">
    <property type="entry name" value="Protein_kinase_ATP_BS"/>
</dbReference>
<dbReference type="SMART" id="SM00220">
    <property type="entry name" value="S_TKc"/>
    <property type="match status" value="1"/>
</dbReference>
<reference evidence="8" key="1">
    <citation type="journal article" date="2020" name="Stud. Mycol.">
        <title>101 Dothideomycetes genomes: a test case for predicting lifestyles and emergence of pathogens.</title>
        <authorList>
            <person name="Haridas S."/>
            <person name="Albert R."/>
            <person name="Binder M."/>
            <person name="Bloem J."/>
            <person name="Labutti K."/>
            <person name="Salamov A."/>
            <person name="Andreopoulos B."/>
            <person name="Baker S."/>
            <person name="Barry K."/>
            <person name="Bills G."/>
            <person name="Bluhm B."/>
            <person name="Cannon C."/>
            <person name="Castanera R."/>
            <person name="Culley D."/>
            <person name="Daum C."/>
            <person name="Ezra D."/>
            <person name="Gonzalez J."/>
            <person name="Henrissat B."/>
            <person name="Kuo A."/>
            <person name="Liang C."/>
            <person name="Lipzen A."/>
            <person name="Lutzoni F."/>
            <person name="Magnuson J."/>
            <person name="Mondo S."/>
            <person name="Nolan M."/>
            <person name="Ohm R."/>
            <person name="Pangilinan J."/>
            <person name="Park H.-J."/>
            <person name="Ramirez L."/>
            <person name="Alfaro M."/>
            <person name="Sun H."/>
            <person name="Tritt A."/>
            <person name="Yoshinaga Y."/>
            <person name="Zwiers L.-H."/>
            <person name="Turgeon B."/>
            <person name="Goodwin S."/>
            <person name="Spatafora J."/>
            <person name="Crous P."/>
            <person name="Grigoriev I."/>
        </authorList>
    </citation>
    <scope>NUCLEOTIDE SEQUENCE</scope>
    <source>
        <strain evidence="8">ATCC 16933</strain>
    </source>
</reference>